<accession>A0ABQ0P0I2</accession>
<dbReference type="EMBL" id="BAQD01000070">
    <property type="protein sequence ID" value="GBQ08109.1"/>
    <property type="molecule type" value="Genomic_DNA"/>
</dbReference>
<reference evidence="1" key="1">
    <citation type="submission" date="2013-04" db="EMBL/GenBank/DDBJ databases">
        <title>The genome sequencing project of 58 acetic acid bacteria.</title>
        <authorList>
            <person name="Okamoto-Kainuma A."/>
            <person name="Ishikawa M."/>
            <person name="Umino S."/>
            <person name="Koizumi Y."/>
            <person name="Shiwa Y."/>
            <person name="Yoshikawa H."/>
            <person name="Matsutani M."/>
            <person name="Matsushita K."/>
        </authorList>
    </citation>
    <scope>NUCLEOTIDE SEQUENCE</scope>
    <source>
        <strain evidence="1">DSM 15669</strain>
    </source>
</reference>
<organism evidence="1 2">
    <name type="scientific">Saccharibacter floricola DSM 15669</name>
    <dbReference type="NCBI Taxonomy" id="1123227"/>
    <lineage>
        <taxon>Bacteria</taxon>
        <taxon>Pseudomonadati</taxon>
        <taxon>Pseudomonadota</taxon>
        <taxon>Alphaproteobacteria</taxon>
        <taxon>Acetobacterales</taxon>
        <taxon>Acetobacteraceae</taxon>
        <taxon>Saccharibacter</taxon>
    </lineage>
</organism>
<comment type="caution">
    <text evidence="1">The sequence shown here is derived from an EMBL/GenBank/DDBJ whole genome shotgun (WGS) entry which is preliminary data.</text>
</comment>
<keyword evidence="2" id="KW-1185">Reference proteome</keyword>
<evidence type="ECO:0008006" key="3">
    <source>
        <dbReference type="Google" id="ProtNLM"/>
    </source>
</evidence>
<gene>
    <name evidence="1" type="ORF">AA15669_1651</name>
</gene>
<dbReference type="RefSeq" id="WP_018980975.1">
    <property type="nucleotide sequence ID" value="NZ_BAQD01000070.1"/>
</dbReference>
<sequence>MMATRNDRSVDDLTKEFSDFLRDIAKTSQVLSYANRGIFNRFSWASVAGKADGARVWYDRAVFSTCASEERITMLHHARNGIMIVRNEAKKDLDNNKKYREICSELYEKTSVAISTIESLIHNAKQRI</sequence>
<dbReference type="Proteomes" id="UP001062901">
    <property type="component" value="Unassembled WGS sequence"/>
</dbReference>
<protein>
    <recommendedName>
        <fullName evidence="3">Chemoreceptor zinc-binding domain-containing protein</fullName>
    </recommendedName>
</protein>
<name>A0ABQ0P0I2_9PROT</name>
<proteinExistence type="predicted"/>
<evidence type="ECO:0000313" key="2">
    <source>
        <dbReference type="Proteomes" id="UP001062901"/>
    </source>
</evidence>
<evidence type="ECO:0000313" key="1">
    <source>
        <dbReference type="EMBL" id="GBQ08109.1"/>
    </source>
</evidence>